<dbReference type="PRINTS" id="PR00411">
    <property type="entry name" value="PNDRDTASEI"/>
</dbReference>
<dbReference type="PANTHER" id="PTHR42949:SF3">
    <property type="entry name" value="ANAEROBIC GLYCEROL-3-PHOSPHATE DEHYDROGENASE SUBUNIT B"/>
    <property type="match status" value="1"/>
</dbReference>
<dbReference type="Gene3D" id="3.50.50.60">
    <property type="entry name" value="FAD/NAD(P)-binding domain"/>
    <property type="match status" value="2"/>
</dbReference>
<dbReference type="EMBL" id="JACSQZ010000052">
    <property type="protein sequence ID" value="MBD7915955.1"/>
    <property type="molecule type" value="Genomic_DNA"/>
</dbReference>
<name>A0ABR8Q6C8_9CLOT</name>
<comment type="caution">
    <text evidence="3">The sequence shown here is derived from an EMBL/GenBank/DDBJ whole genome shotgun (WGS) entry which is preliminary data.</text>
</comment>
<dbReference type="SUPFAM" id="SSF51905">
    <property type="entry name" value="FAD/NAD(P)-binding domain"/>
    <property type="match status" value="2"/>
</dbReference>
<dbReference type="PANTHER" id="PTHR42949">
    <property type="entry name" value="ANAEROBIC GLYCEROL-3-PHOSPHATE DEHYDROGENASE SUBUNIT B"/>
    <property type="match status" value="1"/>
</dbReference>
<evidence type="ECO:0000313" key="3">
    <source>
        <dbReference type="EMBL" id="MBD7915955.1"/>
    </source>
</evidence>
<organism evidence="3 4">
    <name type="scientific">Clostridium gallinarum</name>
    <dbReference type="NCBI Taxonomy" id="2762246"/>
    <lineage>
        <taxon>Bacteria</taxon>
        <taxon>Bacillati</taxon>
        <taxon>Bacillota</taxon>
        <taxon>Clostridia</taxon>
        <taxon>Eubacteriales</taxon>
        <taxon>Clostridiaceae</taxon>
        <taxon>Clostridium</taxon>
    </lineage>
</organism>
<keyword evidence="1" id="KW-0560">Oxidoreductase</keyword>
<sequence length="417" mass="46215">MKYDLVVIGGGPAGLAAAYEAYNNGVEKVLIIERDMELGGILNQCIHNGFGLHTFKEELTGPEYAQRFINMIKETNIEVMLNAMVLDIEKNKTVHVINSEDGYMEIQAKAIILSMGCRERTRGAINIPGDRPSGIFNAGSAQRYINIEGYMPGKEVVILGSGDIGLIMARRMSLEGAKVKAVVELMPYSNGLNRNIVQCLDDYDIPLYLSHTVIDVKGKERLEKVVIAKVDEKRKPIKGTEIEFDCDTLLLSVGLIPENELSNKVGIIGDKRTNGLIVNESMETSIEGIFACGNVVHVHDLVDFVTEEAKQAGYSAAKYIKDTLVRGEDINIINGKNINYTVPQKVSIEGIEDKLRIFMRVNNVYKDKDITVKNEDKVIAKFKRKHLAPSEMEQILLNKSILENLSGAIVISLEDGE</sequence>
<dbReference type="RefSeq" id="WP_191750705.1">
    <property type="nucleotide sequence ID" value="NZ_JACSQZ010000052.1"/>
</dbReference>
<reference evidence="3 4" key="1">
    <citation type="submission" date="2020-08" db="EMBL/GenBank/DDBJ databases">
        <title>A Genomic Blueprint of the Chicken Gut Microbiome.</title>
        <authorList>
            <person name="Gilroy R."/>
            <person name="Ravi A."/>
            <person name="Getino M."/>
            <person name="Pursley I."/>
            <person name="Horton D.L."/>
            <person name="Alikhan N.-F."/>
            <person name="Baker D."/>
            <person name="Gharbi K."/>
            <person name="Hall N."/>
            <person name="Watson M."/>
            <person name="Adriaenssens E.M."/>
            <person name="Foster-Nyarko E."/>
            <person name="Jarju S."/>
            <person name="Secka A."/>
            <person name="Antonio M."/>
            <person name="Oren A."/>
            <person name="Chaudhuri R."/>
            <person name="La Ragione R.M."/>
            <person name="Hildebrand F."/>
            <person name="Pallen M.J."/>
        </authorList>
    </citation>
    <scope>NUCLEOTIDE SEQUENCE [LARGE SCALE GENOMIC DNA]</scope>
    <source>
        <strain evidence="3 4">Sa3CUN1</strain>
    </source>
</reference>
<evidence type="ECO:0000313" key="4">
    <source>
        <dbReference type="Proteomes" id="UP000640335"/>
    </source>
</evidence>
<feature type="domain" description="FAD/NAD(P)-binding" evidence="2">
    <location>
        <begin position="3"/>
        <end position="299"/>
    </location>
</feature>
<evidence type="ECO:0000259" key="2">
    <source>
        <dbReference type="Pfam" id="PF07992"/>
    </source>
</evidence>
<dbReference type="InterPro" id="IPR023753">
    <property type="entry name" value="FAD/NAD-binding_dom"/>
</dbReference>
<dbReference type="InterPro" id="IPR051691">
    <property type="entry name" value="Metab_Enz_Cyan_OpOx_G3PDH"/>
</dbReference>
<accession>A0ABR8Q6C8</accession>
<dbReference type="PRINTS" id="PR00368">
    <property type="entry name" value="FADPNR"/>
</dbReference>
<gene>
    <name evidence="3" type="ORF">H9660_12440</name>
</gene>
<dbReference type="InterPro" id="IPR036188">
    <property type="entry name" value="FAD/NAD-bd_sf"/>
</dbReference>
<proteinExistence type="predicted"/>
<dbReference type="Proteomes" id="UP000640335">
    <property type="component" value="Unassembled WGS sequence"/>
</dbReference>
<protein>
    <submittedName>
        <fullName evidence="3">FAD-dependent oxidoreductase</fullName>
    </submittedName>
</protein>
<dbReference type="Pfam" id="PF07992">
    <property type="entry name" value="Pyr_redox_2"/>
    <property type="match status" value="1"/>
</dbReference>
<keyword evidence="4" id="KW-1185">Reference proteome</keyword>
<evidence type="ECO:0000256" key="1">
    <source>
        <dbReference type="ARBA" id="ARBA00023002"/>
    </source>
</evidence>